<dbReference type="SUPFAM" id="SSF109604">
    <property type="entry name" value="HD-domain/PDEase-like"/>
    <property type="match status" value="1"/>
</dbReference>
<reference evidence="3 4" key="1">
    <citation type="submission" date="2024-02" db="EMBL/GenBank/DDBJ databases">
        <title>Adaptive strategies in a cosmopolitan and abundant soil bacterium.</title>
        <authorList>
            <person name="Carini P."/>
        </authorList>
    </citation>
    <scope>NUCLEOTIDE SEQUENCE [LARGE SCALE GENOMIC DNA]</scope>
    <source>
        <strain evidence="3 4">AZCC 1608</strain>
    </source>
</reference>
<sequence>MSIDWKTFGIDGAVEWRAIEAEFPYASDMAACIQDKIYHAEGDVLTHTRLVMDSLLADPEFQVLPPDRRNVMALAVLWHDVSKPETRTEVFDEELGRLRVSHPHHASKGAYRAWRDLWRAGVPVHARFDVFAHVLGHQQIFRVLKTDGDHRPALARLSTLSSLYELTMLAKADNRGRICADPLTAEDEMDLVRLAAAECECLDGPWPFASSQARLRFARGVADSLFFEPRPPKGSRVIVLSGLPGSGKDTYVRSVLKDYGHVSFDVTREAMDVAPTDNQGRVAQATVEACRVHFRAKAPFVFNATNLTRLQRSKITKLAIAYDAHVTVHAFDVPEARIRKQNREREASVPEKVLDSMIEKWEPPTLLEAHDVVWIGSDFRPVPKPEMVAPEAAPDLLKGPAGDKREKEGSCPR</sequence>
<dbReference type="InterPro" id="IPR027417">
    <property type="entry name" value="P-loop_NTPase"/>
</dbReference>
<dbReference type="Gene3D" id="1.10.3090.10">
    <property type="entry name" value="cca-adding enzyme, domain 2"/>
    <property type="match status" value="1"/>
</dbReference>
<dbReference type="PANTHER" id="PTHR47545">
    <property type="entry name" value="MULTIFUNCTIONAL CCA PROTEIN"/>
    <property type="match status" value="1"/>
</dbReference>
<keyword evidence="3" id="KW-0418">Kinase</keyword>
<gene>
    <name evidence="3" type="ORF">V1286_000915</name>
</gene>
<keyword evidence="3" id="KW-0808">Transferase</keyword>
<dbReference type="SUPFAM" id="SSF52540">
    <property type="entry name" value="P-loop containing nucleoside triphosphate hydrolases"/>
    <property type="match status" value="1"/>
</dbReference>
<dbReference type="EMBL" id="JAZHRV010000001">
    <property type="protein sequence ID" value="MEH2553386.1"/>
    <property type="molecule type" value="Genomic_DNA"/>
</dbReference>
<dbReference type="PANTHER" id="PTHR47545:SF1">
    <property type="entry name" value="MULTIFUNCTIONAL CCA PROTEIN"/>
    <property type="match status" value="1"/>
</dbReference>
<keyword evidence="4" id="KW-1185">Reference proteome</keyword>
<proteinExistence type="predicted"/>
<dbReference type="InterPro" id="IPR050124">
    <property type="entry name" value="tRNA_CCA-adding_enzyme"/>
</dbReference>
<feature type="compositionally biased region" description="Basic and acidic residues" evidence="2">
    <location>
        <begin position="401"/>
        <end position="413"/>
    </location>
</feature>
<dbReference type="Gene3D" id="3.40.50.300">
    <property type="entry name" value="P-loop containing nucleotide triphosphate hydrolases"/>
    <property type="match status" value="1"/>
</dbReference>
<protein>
    <submittedName>
        <fullName evidence="3">Kinase</fullName>
    </submittedName>
</protein>
<dbReference type="GO" id="GO:0016301">
    <property type="term" value="F:kinase activity"/>
    <property type="evidence" value="ECO:0007669"/>
    <property type="project" value="UniProtKB-KW"/>
</dbReference>
<dbReference type="Pfam" id="PF13671">
    <property type="entry name" value="AAA_33"/>
    <property type="match status" value="1"/>
</dbReference>
<comment type="caution">
    <text evidence="3">The sequence shown here is derived from an EMBL/GenBank/DDBJ whole genome shotgun (WGS) entry which is preliminary data.</text>
</comment>
<feature type="region of interest" description="Disordered" evidence="2">
    <location>
        <begin position="384"/>
        <end position="413"/>
    </location>
</feature>
<dbReference type="Proteomes" id="UP001364224">
    <property type="component" value="Unassembled WGS sequence"/>
</dbReference>
<keyword evidence="1" id="KW-0547">Nucleotide-binding</keyword>
<evidence type="ECO:0000256" key="2">
    <source>
        <dbReference type="SAM" id="MobiDB-lite"/>
    </source>
</evidence>
<evidence type="ECO:0000256" key="1">
    <source>
        <dbReference type="ARBA" id="ARBA00022741"/>
    </source>
</evidence>
<dbReference type="RefSeq" id="WP_334477854.1">
    <property type="nucleotide sequence ID" value="NZ_JAZHRV010000001.1"/>
</dbReference>
<evidence type="ECO:0000313" key="4">
    <source>
        <dbReference type="Proteomes" id="UP001364224"/>
    </source>
</evidence>
<organism evidence="3 4">
    <name type="scientific">Bradyrhizobium algeriense</name>
    <dbReference type="NCBI Taxonomy" id="634784"/>
    <lineage>
        <taxon>Bacteria</taxon>
        <taxon>Pseudomonadati</taxon>
        <taxon>Pseudomonadota</taxon>
        <taxon>Alphaproteobacteria</taxon>
        <taxon>Hyphomicrobiales</taxon>
        <taxon>Nitrobacteraceae</taxon>
        <taxon>Bradyrhizobium</taxon>
    </lineage>
</organism>
<name>A0ABU8B5L2_9BRAD</name>
<evidence type="ECO:0000313" key="3">
    <source>
        <dbReference type="EMBL" id="MEH2553386.1"/>
    </source>
</evidence>
<accession>A0ABU8B5L2</accession>